<dbReference type="AlphaFoldDB" id="A0A2A9CUD2"/>
<reference evidence="1 2" key="1">
    <citation type="submission" date="2017-10" db="EMBL/GenBank/DDBJ databases">
        <title>Sequencing the genomes of 1000 actinobacteria strains.</title>
        <authorList>
            <person name="Klenk H.-P."/>
        </authorList>
    </citation>
    <scope>NUCLEOTIDE SEQUENCE [LARGE SCALE GENOMIC DNA]</scope>
    <source>
        <strain evidence="1 2">DSM 15597</strain>
    </source>
</reference>
<comment type="caution">
    <text evidence="1">The sequence shown here is derived from an EMBL/GenBank/DDBJ whole genome shotgun (WGS) entry which is preliminary data.</text>
</comment>
<evidence type="ECO:0000313" key="1">
    <source>
        <dbReference type="EMBL" id="PFG17230.1"/>
    </source>
</evidence>
<dbReference type="Proteomes" id="UP000226079">
    <property type="component" value="Unassembled WGS sequence"/>
</dbReference>
<accession>A0A2A9CUD2</accession>
<protein>
    <submittedName>
        <fullName evidence="1">Uncharacterized protein</fullName>
    </submittedName>
</protein>
<organism evidence="1 2">
    <name type="scientific">Propionicimonas paludicola</name>
    <dbReference type="NCBI Taxonomy" id="185243"/>
    <lineage>
        <taxon>Bacteria</taxon>
        <taxon>Bacillati</taxon>
        <taxon>Actinomycetota</taxon>
        <taxon>Actinomycetes</taxon>
        <taxon>Propionibacteriales</taxon>
        <taxon>Nocardioidaceae</taxon>
        <taxon>Propionicimonas</taxon>
    </lineage>
</organism>
<evidence type="ECO:0000313" key="2">
    <source>
        <dbReference type="Proteomes" id="UP000226079"/>
    </source>
</evidence>
<dbReference type="EMBL" id="PDJC01000001">
    <property type="protein sequence ID" value="PFG17230.1"/>
    <property type="molecule type" value="Genomic_DNA"/>
</dbReference>
<name>A0A2A9CUD2_9ACTN</name>
<proteinExistence type="predicted"/>
<sequence>MRELGRCGGVLPMVRHAVIRDAGGSIIGEVHAGCCARQWFATGYRADGSWWQVGSSFEFRAEAESAVRAWAASERRVAA</sequence>
<gene>
    <name evidence="1" type="ORF">ATK74_1793</name>
</gene>
<keyword evidence="2" id="KW-1185">Reference proteome</keyword>